<dbReference type="EMBL" id="CAXDID020000086">
    <property type="protein sequence ID" value="CAL6020544.1"/>
    <property type="molecule type" value="Genomic_DNA"/>
</dbReference>
<protein>
    <submittedName>
        <fullName evidence="2">Hypothetical_protein</fullName>
    </submittedName>
</protein>
<dbReference type="Proteomes" id="UP001642409">
    <property type="component" value="Unassembled WGS sequence"/>
</dbReference>
<dbReference type="EMBL" id="CATOUU010000838">
    <property type="protein sequence ID" value="CAI9953241.1"/>
    <property type="molecule type" value="Genomic_DNA"/>
</dbReference>
<organism evidence="1">
    <name type="scientific">Hexamita inflata</name>
    <dbReference type="NCBI Taxonomy" id="28002"/>
    <lineage>
        <taxon>Eukaryota</taxon>
        <taxon>Metamonada</taxon>
        <taxon>Diplomonadida</taxon>
        <taxon>Hexamitidae</taxon>
        <taxon>Hexamitinae</taxon>
        <taxon>Hexamita</taxon>
    </lineage>
</organism>
<comment type="caution">
    <text evidence="1">The sequence shown here is derived from an EMBL/GenBank/DDBJ whole genome shotgun (WGS) entry which is preliminary data.</text>
</comment>
<name>A0AA86Q9Z9_9EUKA</name>
<keyword evidence="3" id="KW-1185">Reference proteome</keyword>
<dbReference type="AlphaFoldDB" id="A0AA86Q9Z9"/>
<proteinExistence type="predicted"/>
<accession>A0AA86Q9Z9</accession>
<evidence type="ECO:0000313" key="1">
    <source>
        <dbReference type="EMBL" id="CAI9953241.1"/>
    </source>
</evidence>
<reference evidence="1" key="1">
    <citation type="submission" date="2023-06" db="EMBL/GenBank/DDBJ databases">
        <authorList>
            <person name="Kurt Z."/>
        </authorList>
    </citation>
    <scope>NUCLEOTIDE SEQUENCE</scope>
</reference>
<sequence>MINQLNIISRAGSQITASSGQVNILITSSSNANITNFLVNLSFAMSQGGIALINNIAGVFIFNNYQILGSYQSQSCVSLVGKIASQSTITINNFNFMPIIFNVGNSSSYMFSQVAFTSIQINNTAIILGNKSNSQISNAIITNSSFSYQFSGIISQTFNTILLISKLISDCNQQYSQYIQKSGQLVGIAQQQVNNITIVNICLLQYINTQQYRQSGLIGYQEGNISIQQMKIQYIVNGLLTSIGLIGVQSSWCLQAEISNIVIIFNSIVDLASYGQVSAIVGASSSTQQINFSIINVIVQNSTLESQYYIGAFVGYYSSNTNFVILQNSTVQFSNITGFKQMSGGLIGNSYNVSIKIDNIILQSLRIFAPSKYGIIIGFDNGNTFNIQNSVSIGSNYINNVIVSNCASLTSTSIPKGC</sequence>
<reference evidence="2 3" key="2">
    <citation type="submission" date="2024-07" db="EMBL/GenBank/DDBJ databases">
        <authorList>
            <person name="Akdeniz Z."/>
        </authorList>
    </citation>
    <scope>NUCLEOTIDE SEQUENCE [LARGE SCALE GENOMIC DNA]</scope>
</reference>
<evidence type="ECO:0000313" key="2">
    <source>
        <dbReference type="EMBL" id="CAL6020544.1"/>
    </source>
</evidence>
<evidence type="ECO:0000313" key="3">
    <source>
        <dbReference type="Proteomes" id="UP001642409"/>
    </source>
</evidence>
<gene>
    <name evidence="2" type="ORF">HINF_LOCUS27565</name>
    <name evidence="1" type="ORF">HINF_LOCUS40886</name>
</gene>